<dbReference type="OrthoDB" id="347592at2759"/>
<evidence type="ECO:0000313" key="6">
    <source>
        <dbReference type="Proteomes" id="UP000515125"/>
    </source>
</evidence>
<evidence type="ECO:0000259" key="5">
    <source>
        <dbReference type="Pfam" id="PF02902"/>
    </source>
</evidence>
<feature type="region of interest" description="Disordered" evidence="4">
    <location>
        <begin position="440"/>
        <end position="467"/>
    </location>
</feature>
<keyword evidence="2" id="KW-0645">Protease</keyword>
<proteinExistence type="inferred from homology"/>
<dbReference type="InterPro" id="IPR038765">
    <property type="entry name" value="Papain-like_cys_pep_sf"/>
</dbReference>
<protein>
    <submittedName>
        <fullName evidence="7">Uncharacterized protein LOC34623915</fullName>
    </submittedName>
</protein>
<dbReference type="Pfam" id="PF02902">
    <property type="entry name" value="Peptidase_C48"/>
    <property type="match status" value="1"/>
</dbReference>
<keyword evidence="6" id="KW-1185">Reference proteome</keyword>
<evidence type="ECO:0000256" key="3">
    <source>
        <dbReference type="ARBA" id="ARBA00022801"/>
    </source>
</evidence>
<gene>
    <name evidence="7" type="primary">LOC34623915</name>
</gene>
<dbReference type="InterPro" id="IPR003653">
    <property type="entry name" value="Peptidase_C48_C"/>
</dbReference>
<evidence type="ECO:0000313" key="7">
    <source>
        <dbReference type="RefSeq" id="XP_026191048.1"/>
    </source>
</evidence>
<name>A0A6P6RT97_9EIME</name>
<keyword evidence="3" id="KW-0378">Hydrolase</keyword>
<reference evidence="7" key="1">
    <citation type="submission" date="2025-08" db="UniProtKB">
        <authorList>
            <consortium name="RefSeq"/>
        </authorList>
    </citation>
    <scope>IDENTIFICATION</scope>
</reference>
<evidence type="ECO:0000256" key="1">
    <source>
        <dbReference type="ARBA" id="ARBA00005234"/>
    </source>
</evidence>
<feature type="compositionally biased region" description="Polar residues" evidence="4">
    <location>
        <begin position="454"/>
        <end position="467"/>
    </location>
</feature>
<dbReference type="SUPFAM" id="SSF54001">
    <property type="entry name" value="Cysteine proteinases"/>
    <property type="match status" value="1"/>
</dbReference>
<accession>A0A6P6RT97</accession>
<comment type="similarity">
    <text evidence="1">Belongs to the peptidase C48 family.</text>
</comment>
<evidence type="ECO:0000256" key="4">
    <source>
        <dbReference type="SAM" id="MobiDB-lite"/>
    </source>
</evidence>
<dbReference type="AlphaFoldDB" id="A0A6P6RT97"/>
<dbReference type="Proteomes" id="UP000515125">
    <property type="component" value="Unplaced"/>
</dbReference>
<organism evidence="6 7">
    <name type="scientific">Cyclospora cayetanensis</name>
    <dbReference type="NCBI Taxonomy" id="88456"/>
    <lineage>
        <taxon>Eukaryota</taxon>
        <taxon>Sar</taxon>
        <taxon>Alveolata</taxon>
        <taxon>Apicomplexa</taxon>
        <taxon>Conoidasida</taxon>
        <taxon>Coccidia</taxon>
        <taxon>Eucoccidiorida</taxon>
        <taxon>Eimeriorina</taxon>
        <taxon>Eimeriidae</taxon>
        <taxon>Cyclospora</taxon>
    </lineage>
</organism>
<dbReference type="GO" id="GO:0008234">
    <property type="term" value="F:cysteine-type peptidase activity"/>
    <property type="evidence" value="ECO:0007669"/>
    <property type="project" value="InterPro"/>
</dbReference>
<sequence>MLQGAPGMRSLGGGKGGREFAVRCGGRLETGQAAELCAESCCWEDALSCPMHTPRQQNGYDCGVFVLEYIHFLTSHLEAIETILAGPTRLSQVQNGSLTRLQGSSGFPTTALHAHLGVGDPPETMLRRRQLLEQTLGFSCPCMAICSVGSSDCGESKEQGPLRLPGATREQLLSLRMAPRMPERQLRAAVANASLADAASAERHEERKTQFCRWGPLPHSVSKRRSGHTQWFTQVRVTQRRAQLHKMLLFLRENASWREDPKLVEQLVALFLAHRGESLLTALSTGSPYMQPTAVLPRRSACRYLQRILTWLQKPFPCDFIHEEGRSPQQRCCGPSISAALVLAFSALHGSVPPWAADLIPPPSFTPTVTAHSDLGFQGFEGYEGTSAEKRKAGEGGVGCRSRDDANWSLASERQGRIRLLWRAPVDSLSSSVSIARPLPSGLGGGSLDEDACTGQSTEQTPHLQQL</sequence>
<feature type="domain" description="Ubiquitin-like protease family profile" evidence="5">
    <location>
        <begin position="50"/>
        <end position="75"/>
    </location>
</feature>
<dbReference type="GO" id="GO:0006508">
    <property type="term" value="P:proteolysis"/>
    <property type="evidence" value="ECO:0007669"/>
    <property type="project" value="UniProtKB-KW"/>
</dbReference>
<dbReference type="RefSeq" id="XP_026191048.1">
    <property type="nucleotide sequence ID" value="XM_026335263.1"/>
</dbReference>
<dbReference type="Gene3D" id="1.10.418.20">
    <property type="match status" value="1"/>
</dbReference>
<evidence type="ECO:0000256" key="2">
    <source>
        <dbReference type="ARBA" id="ARBA00022670"/>
    </source>
</evidence>
<dbReference type="GeneID" id="34623915"/>